<dbReference type="PANTHER" id="PTHR24356:SF365">
    <property type="entry name" value="PROTEIN KINASE C DELTA TYPE"/>
    <property type="match status" value="1"/>
</dbReference>
<gene>
    <name evidence="12" type="ORF">FB45DRAFT_1066174</name>
</gene>
<feature type="compositionally biased region" description="Polar residues" evidence="10">
    <location>
        <begin position="248"/>
        <end position="258"/>
    </location>
</feature>
<dbReference type="GO" id="GO:0035556">
    <property type="term" value="P:intracellular signal transduction"/>
    <property type="evidence" value="ECO:0007669"/>
    <property type="project" value="TreeGrafter"/>
</dbReference>
<feature type="domain" description="Protein kinase" evidence="11">
    <location>
        <begin position="305"/>
        <end position="587"/>
    </location>
</feature>
<evidence type="ECO:0000256" key="4">
    <source>
        <dbReference type="ARBA" id="ARBA00022741"/>
    </source>
</evidence>
<comment type="catalytic activity">
    <reaction evidence="7">
        <text>L-threonyl-[protein] + ATP = O-phospho-L-threonyl-[protein] + ADP + H(+)</text>
        <dbReference type="Rhea" id="RHEA:46608"/>
        <dbReference type="Rhea" id="RHEA-COMP:11060"/>
        <dbReference type="Rhea" id="RHEA-COMP:11605"/>
        <dbReference type="ChEBI" id="CHEBI:15378"/>
        <dbReference type="ChEBI" id="CHEBI:30013"/>
        <dbReference type="ChEBI" id="CHEBI:30616"/>
        <dbReference type="ChEBI" id="CHEBI:61977"/>
        <dbReference type="ChEBI" id="CHEBI:456216"/>
        <dbReference type="EC" id="2.7.11.1"/>
    </reaction>
</comment>
<evidence type="ECO:0000256" key="7">
    <source>
        <dbReference type="ARBA" id="ARBA00047899"/>
    </source>
</evidence>
<feature type="region of interest" description="Disordered" evidence="10">
    <location>
        <begin position="223"/>
        <end position="286"/>
    </location>
</feature>
<dbReference type="InterPro" id="IPR000719">
    <property type="entry name" value="Prot_kinase_dom"/>
</dbReference>
<feature type="binding site" evidence="9">
    <location>
        <position position="338"/>
    </location>
    <ligand>
        <name>ATP</name>
        <dbReference type="ChEBI" id="CHEBI:30616"/>
    </ligand>
</feature>
<dbReference type="PROSITE" id="PS50011">
    <property type="entry name" value="PROTEIN_KINASE_DOM"/>
    <property type="match status" value="1"/>
</dbReference>
<organism evidence="12 13">
    <name type="scientific">Roridomyces roridus</name>
    <dbReference type="NCBI Taxonomy" id="1738132"/>
    <lineage>
        <taxon>Eukaryota</taxon>
        <taxon>Fungi</taxon>
        <taxon>Dikarya</taxon>
        <taxon>Basidiomycota</taxon>
        <taxon>Agaricomycotina</taxon>
        <taxon>Agaricomycetes</taxon>
        <taxon>Agaricomycetidae</taxon>
        <taxon>Agaricales</taxon>
        <taxon>Marasmiineae</taxon>
        <taxon>Mycenaceae</taxon>
        <taxon>Roridomyces</taxon>
    </lineage>
</organism>
<keyword evidence="13" id="KW-1185">Reference proteome</keyword>
<comment type="caution">
    <text evidence="12">The sequence shown here is derived from an EMBL/GenBank/DDBJ whole genome shotgun (WGS) entry which is preliminary data.</text>
</comment>
<name>A0AAD7F9U5_9AGAR</name>
<evidence type="ECO:0000256" key="6">
    <source>
        <dbReference type="ARBA" id="ARBA00022840"/>
    </source>
</evidence>
<proteinExistence type="predicted"/>
<dbReference type="SMART" id="SM00220">
    <property type="entry name" value="S_TKc"/>
    <property type="match status" value="1"/>
</dbReference>
<dbReference type="EC" id="2.7.11.1" evidence="1"/>
<evidence type="ECO:0000256" key="5">
    <source>
        <dbReference type="ARBA" id="ARBA00022777"/>
    </source>
</evidence>
<dbReference type="InterPro" id="IPR050236">
    <property type="entry name" value="Ser_Thr_kinase_AGC"/>
</dbReference>
<dbReference type="AlphaFoldDB" id="A0AAD7F9U5"/>
<dbReference type="Gene3D" id="1.10.510.10">
    <property type="entry name" value="Transferase(Phosphotransferase) domain 1"/>
    <property type="match status" value="1"/>
</dbReference>
<protein>
    <recommendedName>
        <fullName evidence="1">non-specific serine/threonine protein kinase</fullName>
        <ecNumber evidence="1">2.7.11.1</ecNumber>
    </recommendedName>
</protein>
<evidence type="ECO:0000256" key="9">
    <source>
        <dbReference type="PROSITE-ProRule" id="PRU10141"/>
    </source>
</evidence>
<dbReference type="GO" id="GO:0005524">
    <property type="term" value="F:ATP binding"/>
    <property type="evidence" value="ECO:0007669"/>
    <property type="project" value="UniProtKB-UniRule"/>
</dbReference>
<keyword evidence="4 9" id="KW-0547">Nucleotide-binding</keyword>
<dbReference type="SUPFAM" id="SSF56112">
    <property type="entry name" value="Protein kinase-like (PK-like)"/>
    <property type="match status" value="1"/>
</dbReference>
<evidence type="ECO:0000259" key="11">
    <source>
        <dbReference type="PROSITE" id="PS50011"/>
    </source>
</evidence>
<dbReference type="PROSITE" id="PS00108">
    <property type="entry name" value="PROTEIN_KINASE_ST"/>
    <property type="match status" value="1"/>
</dbReference>
<dbReference type="InterPro" id="IPR011009">
    <property type="entry name" value="Kinase-like_dom_sf"/>
</dbReference>
<keyword evidence="2" id="KW-0723">Serine/threonine-protein kinase</keyword>
<keyword evidence="3" id="KW-0808">Transferase</keyword>
<evidence type="ECO:0000256" key="8">
    <source>
        <dbReference type="ARBA" id="ARBA00048679"/>
    </source>
</evidence>
<dbReference type="EMBL" id="JARKIF010000034">
    <property type="protein sequence ID" value="KAJ7611027.1"/>
    <property type="molecule type" value="Genomic_DNA"/>
</dbReference>
<evidence type="ECO:0000256" key="3">
    <source>
        <dbReference type="ARBA" id="ARBA00022679"/>
    </source>
</evidence>
<dbReference type="PROSITE" id="PS00107">
    <property type="entry name" value="PROTEIN_KINASE_ATP"/>
    <property type="match status" value="1"/>
</dbReference>
<dbReference type="Proteomes" id="UP001221142">
    <property type="component" value="Unassembled WGS sequence"/>
</dbReference>
<evidence type="ECO:0000256" key="1">
    <source>
        <dbReference type="ARBA" id="ARBA00012513"/>
    </source>
</evidence>
<keyword evidence="6 9" id="KW-0067">ATP-binding</keyword>
<reference evidence="12" key="1">
    <citation type="submission" date="2023-03" db="EMBL/GenBank/DDBJ databases">
        <title>Massive genome expansion in bonnet fungi (Mycena s.s.) driven by repeated elements and novel gene families across ecological guilds.</title>
        <authorList>
            <consortium name="Lawrence Berkeley National Laboratory"/>
            <person name="Harder C.B."/>
            <person name="Miyauchi S."/>
            <person name="Viragh M."/>
            <person name="Kuo A."/>
            <person name="Thoen E."/>
            <person name="Andreopoulos B."/>
            <person name="Lu D."/>
            <person name="Skrede I."/>
            <person name="Drula E."/>
            <person name="Henrissat B."/>
            <person name="Morin E."/>
            <person name="Kohler A."/>
            <person name="Barry K."/>
            <person name="LaButti K."/>
            <person name="Morin E."/>
            <person name="Salamov A."/>
            <person name="Lipzen A."/>
            <person name="Mereny Z."/>
            <person name="Hegedus B."/>
            <person name="Baldrian P."/>
            <person name="Stursova M."/>
            <person name="Weitz H."/>
            <person name="Taylor A."/>
            <person name="Grigoriev I.V."/>
            <person name="Nagy L.G."/>
            <person name="Martin F."/>
            <person name="Kauserud H."/>
        </authorList>
    </citation>
    <scope>NUCLEOTIDE SEQUENCE</scope>
    <source>
        <strain evidence="12">9284</strain>
    </source>
</reference>
<comment type="catalytic activity">
    <reaction evidence="8">
        <text>L-seryl-[protein] + ATP = O-phospho-L-seryl-[protein] + ADP + H(+)</text>
        <dbReference type="Rhea" id="RHEA:17989"/>
        <dbReference type="Rhea" id="RHEA-COMP:9863"/>
        <dbReference type="Rhea" id="RHEA-COMP:11604"/>
        <dbReference type="ChEBI" id="CHEBI:15378"/>
        <dbReference type="ChEBI" id="CHEBI:29999"/>
        <dbReference type="ChEBI" id="CHEBI:30616"/>
        <dbReference type="ChEBI" id="CHEBI:83421"/>
        <dbReference type="ChEBI" id="CHEBI:456216"/>
        <dbReference type="EC" id="2.7.11.1"/>
    </reaction>
</comment>
<dbReference type="Pfam" id="PF00069">
    <property type="entry name" value="Pkinase"/>
    <property type="match status" value="1"/>
</dbReference>
<evidence type="ECO:0000256" key="10">
    <source>
        <dbReference type="SAM" id="MobiDB-lite"/>
    </source>
</evidence>
<dbReference type="PANTHER" id="PTHR24356">
    <property type="entry name" value="SERINE/THREONINE-PROTEIN KINASE"/>
    <property type="match status" value="1"/>
</dbReference>
<evidence type="ECO:0000313" key="12">
    <source>
        <dbReference type="EMBL" id="KAJ7611027.1"/>
    </source>
</evidence>
<keyword evidence="5 12" id="KW-0418">Kinase</keyword>
<dbReference type="InterPro" id="IPR017441">
    <property type="entry name" value="Protein_kinase_ATP_BS"/>
</dbReference>
<evidence type="ECO:0000313" key="13">
    <source>
        <dbReference type="Proteomes" id="UP001221142"/>
    </source>
</evidence>
<dbReference type="InterPro" id="IPR008271">
    <property type="entry name" value="Ser/Thr_kinase_AS"/>
</dbReference>
<dbReference type="GO" id="GO:0004674">
    <property type="term" value="F:protein serine/threonine kinase activity"/>
    <property type="evidence" value="ECO:0007669"/>
    <property type="project" value="UniProtKB-KW"/>
</dbReference>
<accession>A0AAD7F9U5</accession>
<sequence>MFLPALVYILARARSGVRVLTARPSDLVSVAQSLIVIAQVHFVAVVLHRDLKPPCNALVVWAPPLSFEPPRPLPPPPPPDPIFNAGDIFPTATLIVYPAEVDVIDWPVNFAYGLIGTGILSVLVLWTLYDLLVASNFGEPVNIRRGLLQRVNCICKSVRKVLQLVFRSFKPVDPSSPGCSVLWPPFNGLSTAPYGSFKPVDPSYGLQSLSLIAFGSAKLRPSALLPPHRRRPAVREPLRPPPLPPSASFKTAGSQNTRPLLPPHSRRKTAGSPHNDIGPAPAPAPDWEPHIIHGVRPSPIDPKLIQEGKIIGKGAFGKVSLGTISDTGLAVAIKRIAKTKVHIEDFENEIATLAELRKAGDDAPFAHLLGTFKDALDYIVVMQYLPGGDLEGRIRQLGGCLDRRLALFYGAQLILALQKVHHLGILHRDVKPANILLDTRGNLVLSDFGLAKRFDMDTTGGLTWLAAKADGGDWFPLLRADYDNPHVIRESTGTPAYAAPEVFQRGSYSYGADYWSFAATLFRSRTGVLPWATDDKGQPLEPLDLSRRRNPRIVLDDDERDFFIEAFQVDPEHRWSRPSSVKSHPIWETIDWEAMSRGEVPVPAADPSGLVGCSGIIEVESSGESSAYISCSES</sequence>
<evidence type="ECO:0000256" key="2">
    <source>
        <dbReference type="ARBA" id="ARBA00022527"/>
    </source>
</evidence>